<evidence type="ECO:0000313" key="3">
    <source>
        <dbReference type="Proteomes" id="UP000525078"/>
    </source>
</evidence>
<dbReference type="PANTHER" id="PTHR36615:SF7">
    <property type="entry name" value="PROTEIN, PUTATIVE-RELATED"/>
    <property type="match status" value="1"/>
</dbReference>
<accession>A0A7J6HSX0</accession>
<name>A0A7J6HSX0_CANSA</name>
<protein>
    <submittedName>
        <fullName evidence="2">Uncharacterized protein</fullName>
    </submittedName>
</protein>
<evidence type="ECO:0000313" key="1">
    <source>
        <dbReference type="EMBL" id="KAF4386896.1"/>
    </source>
</evidence>
<dbReference type="Proteomes" id="UP000525078">
    <property type="component" value="Unassembled WGS sequence"/>
</dbReference>
<dbReference type="AlphaFoldDB" id="A0A7J6HSX0"/>
<reference evidence="3 4" key="1">
    <citation type="journal article" date="2020" name="bioRxiv">
        <title>Sequence and annotation of 42 cannabis genomes reveals extensive copy number variation in cannabinoid synthesis and pathogen resistance genes.</title>
        <authorList>
            <person name="Mckernan K.J."/>
            <person name="Helbert Y."/>
            <person name="Kane L.T."/>
            <person name="Ebling H."/>
            <person name="Zhang L."/>
            <person name="Liu B."/>
            <person name="Eaton Z."/>
            <person name="Mclaughlin S."/>
            <person name="Kingan S."/>
            <person name="Baybayan P."/>
            <person name="Concepcion G."/>
            <person name="Jordan M."/>
            <person name="Riva A."/>
            <person name="Barbazuk W."/>
            <person name="Harkins T."/>
        </authorList>
    </citation>
    <scope>NUCLEOTIDE SEQUENCE [LARGE SCALE GENOMIC DNA]</scope>
    <source>
        <strain evidence="3 4">cv. Jamaican Lion 4</strain>
        <strain evidence="2">Father</strain>
        <strain evidence="1">Mother</strain>
        <tissue evidence="2">Leaf</tissue>
    </source>
</reference>
<dbReference type="Proteomes" id="UP000583929">
    <property type="component" value="Unassembled WGS sequence"/>
</dbReference>
<dbReference type="EMBL" id="JAATIP010000041">
    <property type="protein sequence ID" value="KAF4386896.1"/>
    <property type="molecule type" value="Genomic_DNA"/>
</dbReference>
<proteinExistence type="predicted"/>
<comment type="caution">
    <text evidence="2">The sequence shown here is derived from an EMBL/GenBank/DDBJ whole genome shotgun (WGS) entry which is preliminary data.</text>
</comment>
<dbReference type="PANTHER" id="PTHR36615">
    <property type="entry name" value="PROTEIN, PUTATIVE-RELATED"/>
    <property type="match status" value="1"/>
</dbReference>
<evidence type="ECO:0000313" key="4">
    <source>
        <dbReference type="Proteomes" id="UP000583929"/>
    </source>
</evidence>
<evidence type="ECO:0000313" key="2">
    <source>
        <dbReference type="EMBL" id="KAF4397961.1"/>
    </source>
</evidence>
<gene>
    <name evidence="1" type="ORF">F8388_006851</name>
    <name evidence="2" type="ORF">G4B88_019682</name>
</gene>
<keyword evidence="4" id="KW-1185">Reference proteome</keyword>
<organism evidence="2 4">
    <name type="scientific">Cannabis sativa</name>
    <name type="common">Hemp</name>
    <name type="synonym">Marijuana</name>
    <dbReference type="NCBI Taxonomy" id="3483"/>
    <lineage>
        <taxon>Eukaryota</taxon>
        <taxon>Viridiplantae</taxon>
        <taxon>Streptophyta</taxon>
        <taxon>Embryophyta</taxon>
        <taxon>Tracheophyta</taxon>
        <taxon>Spermatophyta</taxon>
        <taxon>Magnoliopsida</taxon>
        <taxon>eudicotyledons</taxon>
        <taxon>Gunneridae</taxon>
        <taxon>Pentapetalae</taxon>
        <taxon>rosids</taxon>
        <taxon>fabids</taxon>
        <taxon>Rosales</taxon>
        <taxon>Cannabaceae</taxon>
        <taxon>Cannabis</taxon>
    </lineage>
</organism>
<sequence>MADAKRALMEGGGNLNQKFSGRLIPKRGQVTMTAVAVLLHSFSSLPKSGVERERLNLKKLQAVFDVIVTGTGRL</sequence>
<dbReference type="EMBL" id="JAATIQ010000029">
    <property type="protein sequence ID" value="KAF4397961.1"/>
    <property type="molecule type" value="Genomic_DNA"/>
</dbReference>